<dbReference type="FunFam" id="1.25.40.860:FF:000004">
    <property type="entry name" value="Eukaryotic translation initiation factor 3 subunit A"/>
    <property type="match status" value="1"/>
</dbReference>
<feature type="compositionally biased region" description="Basic and acidic residues" evidence="7">
    <location>
        <begin position="640"/>
        <end position="681"/>
    </location>
</feature>
<feature type="compositionally biased region" description="Low complexity" evidence="7">
    <location>
        <begin position="772"/>
        <end position="785"/>
    </location>
</feature>
<evidence type="ECO:0000256" key="6">
    <source>
        <dbReference type="SAM" id="Coils"/>
    </source>
</evidence>
<proteinExistence type="predicted"/>
<dbReference type="PROSITE" id="PS50250">
    <property type="entry name" value="PCI"/>
    <property type="match status" value="1"/>
</dbReference>
<dbReference type="Pfam" id="PF22591">
    <property type="entry name" value="eIF3a_PCI_TPR-like"/>
    <property type="match status" value="1"/>
</dbReference>
<dbReference type="InterPro" id="IPR000717">
    <property type="entry name" value="PCI_dom"/>
</dbReference>
<dbReference type="Proteomes" id="UP000036987">
    <property type="component" value="Unassembled WGS sequence"/>
</dbReference>
<dbReference type="GO" id="GO:0071540">
    <property type="term" value="C:eukaryotic translation initiation factor 3 complex, eIF3e"/>
    <property type="evidence" value="ECO:0000318"/>
    <property type="project" value="GO_Central"/>
</dbReference>
<dbReference type="OrthoDB" id="18884at2759"/>
<dbReference type="Gene3D" id="1.25.40.860">
    <property type="match status" value="2"/>
</dbReference>
<accession>A0A0K9Q4K0</accession>
<reference evidence="10" key="1">
    <citation type="journal article" date="2016" name="Nature">
        <title>The genome of the seagrass Zostera marina reveals angiosperm adaptation to the sea.</title>
        <authorList>
            <person name="Olsen J.L."/>
            <person name="Rouze P."/>
            <person name="Verhelst B."/>
            <person name="Lin Y.-C."/>
            <person name="Bayer T."/>
            <person name="Collen J."/>
            <person name="Dattolo E."/>
            <person name="De Paoli E."/>
            <person name="Dittami S."/>
            <person name="Maumus F."/>
            <person name="Michel G."/>
            <person name="Kersting A."/>
            <person name="Lauritano C."/>
            <person name="Lohaus R."/>
            <person name="Toepel M."/>
            <person name="Tonon T."/>
            <person name="Vanneste K."/>
            <person name="Amirebrahimi M."/>
            <person name="Brakel J."/>
            <person name="Bostroem C."/>
            <person name="Chovatia M."/>
            <person name="Grimwood J."/>
            <person name="Jenkins J.W."/>
            <person name="Jueterbock A."/>
            <person name="Mraz A."/>
            <person name="Stam W.T."/>
            <person name="Tice H."/>
            <person name="Bornberg-Bauer E."/>
            <person name="Green P.J."/>
            <person name="Pearson G.A."/>
            <person name="Procaccini G."/>
            <person name="Duarte C.M."/>
            <person name="Schmutz J."/>
            <person name="Reusch T.B.H."/>
            <person name="Van de Peer Y."/>
        </authorList>
    </citation>
    <scope>NUCLEOTIDE SEQUENCE [LARGE SCALE GENOMIC DNA]</scope>
    <source>
        <strain evidence="10">cv. Finnish</strain>
    </source>
</reference>
<dbReference type="GO" id="GO:0071541">
    <property type="term" value="C:eukaryotic translation initiation factor 3 complex, eIF3m"/>
    <property type="evidence" value="ECO:0000318"/>
    <property type="project" value="GO_Central"/>
</dbReference>
<keyword evidence="3 9" id="KW-0396">Initiation factor</keyword>
<evidence type="ECO:0000256" key="7">
    <source>
        <dbReference type="SAM" id="MobiDB-lite"/>
    </source>
</evidence>
<protein>
    <submittedName>
        <fullName evidence="9">Putative Eukaryotic translation initiation factor 3 subunit</fullName>
    </submittedName>
</protein>
<gene>
    <name evidence="9" type="ORF">ZOSMA_114G00490</name>
</gene>
<feature type="compositionally biased region" description="Low complexity" evidence="7">
    <location>
        <begin position="723"/>
        <end position="736"/>
    </location>
</feature>
<dbReference type="InterPro" id="IPR027512">
    <property type="entry name" value="EIF3A"/>
</dbReference>
<feature type="region of interest" description="Disordered" evidence="7">
    <location>
        <begin position="640"/>
        <end position="785"/>
    </location>
</feature>
<dbReference type="Gene3D" id="4.10.860.10">
    <property type="entry name" value="UVR domain"/>
    <property type="match status" value="1"/>
</dbReference>
<feature type="compositionally biased region" description="Polar residues" evidence="7">
    <location>
        <begin position="704"/>
        <end position="714"/>
    </location>
</feature>
<evidence type="ECO:0000256" key="3">
    <source>
        <dbReference type="ARBA" id="ARBA00022540"/>
    </source>
</evidence>
<dbReference type="GO" id="GO:0002188">
    <property type="term" value="P:translation reinitiation"/>
    <property type="evidence" value="ECO:0000318"/>
    <property type="project" value="GO_Central"/>
</dbReference>
<evidence type="ECO:0000256" key="5">
    <source>
        <dbReference type="ARBA" id="ARBA00022917"/>
    </source>
</evidence>
<organism evidence="9 10">
    <name type="scientific">Zostera marina</name>
    <name type="common">Eelgrass</name>
    <dbReference type="NCBI Taxonomy" id="29655"/>
    <lineage>
        <taxon>Eukaryota</taxon>
        <taxon>Viridiplantae</taxon>
        <taxon>Streptophyta</taxon>
        <taxon>Embryophyta</taxon>
        <taxon>Tracheophyta</taxon>
        <taxon>Spermatophyta</taxon>
        <taxon>Magnoliopsida</taxon>
        <taxon>Liliopsida</taxon>
        <taxon>Zosteraceae</taxon>
        <taxon>Zostera</taxon>
    </lineage>
</organism>
<comment type="caution">
    <text evidence="9">The sequence shown here is derived from an EMBL/GenBank/DDBJ whole genome shotgun (WGS) entry which is preliminary data.</text>
</comment>
<dbReference type="EMBL" id="LFYR01000167">
    <property type="protein sequence ID" value="KMZ75452.1"/>
    <property type="molecule type" value="Genomic_DNA"/>
</dbReference>
<dbReference type="STRING" id="29655.A0A0K9Q4K0"/>
<dbReference type="PANTHER" id="PTHR14005:SF0">
    <property type="entry name" value="EUKARYOTIC TRANSLATION INITIATION FACTOR 3 SUBUNIT A"/>
    <property type="match status" value="1"/>
</dbReference>
<comment type="subcellular location">
    <subcellularLocation>
        <location evidence="1">Cytoplasm</location>
    </subcellularLocation>
</comment>
<dbReference type="GO" id="GO:0003729">
    <property type="term" value="F:mRNA binding"/>
    <property type="evidence" value="ECO:0000318"/>
    <property type="project" value="GO_Central"/>
</dbReference>
<keyword evidence="6" id="KW-0175">Coiled coil</keyword>
<keyword evidence="4" id="KW-0694">RNA-binding</keyword>
<dbReference type="FunFam" id="4.10.860.10:FF:000001">
    <property type="entry name" value="Eukaryotic translation initiation factor 3 subunit A"/>
    <property type="match status" value="1"/>
</dbReference>
<name>A0A0K9Q4K0_ZOSMR</name>
<feature type="compositionally biased region" description="Basic and acidic residues" evidence="7">
    <location>
        <begin position="751"/>
        <end position="763"/>
    </location>
</feature>
<feature type="domain" description="PCI" evidence="8">
    <location>
        <begin position="145"/>
        <end position="335"/>
    </location>
</feature>
<evidence type="ECO:0000256" key="1">
    <source>
        <dbReference type="ARBA" id="ARBA00004496"/>
    </source>
</evidence>
<evidence type="ECO:0000256" key="4">
    <source>
        <dbReference type="ARBA" id="ARBA00022884"/>
    </source>
</evidence>
<keyword evidence="2" id="KW-0963">Cytoplasm</keyword>
<dbReference type="GO" id="GO:0003743">
    <property type="term" value="F:translation initiation factor activity"/>
    <property type="evidence" value="ECO:0007669"/>
    <property type="project" value="UniProtKB-KW"/>
</dbReference>
<dbReference type="PANTHER" id="PTHR14005">
    <property type="entry name" value="EUKARYOTIC TRANSLATION INITIATION FACTOR 3, THETA SUBUNIT"/>
    <property type="match status" value="1"/>
</dbReference>
<dbReference type="InterPro" id="IPR054711">
    <property type="entry name" value="eIF3a_PCI_TPR-like"/>
</dbReference>
<dbReference type="GO" id="GO:0001732">
    <property type="term" value="P:formation of cytoplasmic translation initiation complex"/>
    <property type="evidence" value="ECO:0000318"/>
    <property type="project" value="GO_Central"/>
</dbReference>
<feature type="coiled-coil region" evidence="6">
    <location>
        <begin position="390"/>
        <end position="524"/>
    </location>
</feature>
<dbReference type="OMA" id="EHITNKR"/>
<sequence>MDSVIMTAHRAFQFCKQYKRATEFRRLCEIIRNHLSNLNKYRDQRDRPDLTAPESLQLYLDTRVDQLKMATDLKLWQEAFRSVEDIHGLMCMVKKTPKPSVMVVYYAKLAEIFWVSGSHLYHAYAWLKLFTFQKRYNKKLSQNDLQLIASSVLLAALSVAPYDQNYGASHMDLENENERNMRMATLISFSLDNKQDNREVLSRSMLFNDLSSKGVLTCASQEVKDLYNLLEHDFLPLDLSIKVQPLLTKISKLGGVLASASSVPEVQLSQYVSAPRSLLVSQVYQSMKIDNLSKMIPFFEPSILEKIQVDAKKYNFVALRIDHQKGVVHFGNLDLESDKFHDHLTLLAVSLNNARNMIYPPSRKVSTLGESFIGLSDTVDMEHKRLLARKSLIEKRKEEHERHMLEMEREEESKKLKLQKITEEAEQKRLATEYTKREEKRIRLEIEERELQEAKALLLETEKRSGKRNKKRQVIEGEKVTKEALLEMALSEQLKERQEMEKKLQKLGKTMDYLERAKREEEAELIEFAFQHRLEEEQRLHEQEQLMEIDRSRDDHAGNVQEKKRLTRMLEHKILFQNQIVNKRESEFNRLKKEKEDKIKELRAIRMSEKIRKYKLQHYLICEEERLDKLREEEEARKLEEAERKKKEDAEKKIRLDEIAEKQRRREEELEQKERLRRESLGRITEPAPRPIEPVSAVSRPSEPITTSAASATNKYVPKFRRTAAAPAASPAASTPQTEKWNSRPSNDRPPSGDKWKPDDRKGTAFGDRSSRLSTSSTWTSRSRT</sequence>
<keyword evidence="5" id="KW-0648">Protein biosynthesis</keyword>
<evidence type="ECO:0000313" key="10">
    <source>
        <dbReference type="Proteomes" id="UP000036987"/>
    </source>
</evidence>
<dbReference type="GO" id="GO:0043614">
    <property type="term" value="C:multi-eIF complex"/>
    <property type="evidence" value="ECO:0000318"/>
    <property type="project" value="GO_Central"/>
</dbReference>
<evidence type="ECO:0000313" key="9">
    <source>
        <dbReference type="EMBL" id="KMZ75452.1"/>
    </source>
</evidence>
<keyword evidence="10" id="KW-1185">Reference proteome</keyword>
<evidence type="ECO:0000259" key="8">
    <source>
        <dbReference type="PROSITE" id="PS50250"/>
    </source>
</evidence>
<evidence type="ECO:0000256" key="2">
    <source>
        <dbReference type="ARBA" id="ARBA00022490"/>
    </source>
</evidence>
<dbReference type="AlphaFoldDB" id="A0A0K9Q4K0"/>